<proteinExistence type="predicted"/>
<accession>A0A1E3GTB6</accession>
<dbReference type="InterPro" id="IPR029062">
    <property type="entry name" value="Class_I_gatase-like"/>
</dbReference>
<dbReference type="PATRIC" id="fig|291169.3.peg.1011"/>
<dbReference type="PROSITE" id="PS51273">
    <property type="entry name" value="GATASE_TYPE_1"/>
    <property type="match status" value="1"/>
</dbReference>
<dbReference type="GO" id="GO:0003922">
    <property type="term" value="F:GMP synthase (glutamine-hydrolyzing) activity"/>
    <property type="evidence" value="ECO:0007669"/>
    <property type="project" value="UniProtKB-EC"/>
</dbReference>
<comment type="caution">
    <text evidence="2">The sequence shown here is derived from an EMBL/GenBank/DDBJ whole genome shotgun (WGS) entry which is preliminary data.</text>
</comment>
<dbReference type="Pfam" id="PF00117">
    <property type="entry name" value="GATase"/>
    <property type="match status" value="1"/>
</dbReference>
<dbReference type="PANTHER" id="PTHR42695">
    <property type="entry name" value="GLUTAMINE AMIDOTRANSFERASE YLR126C-RELATED"/>
    <property type="match status" value="1"/>
</dbReference>
<dbReference type="EC" id="6.3.5.2" evidence="2"/>
<dbReference type="SUPFAM" id="SSF52317">
    <property type="entry name" value="Class I glutamine amidotransferase-like"/>
    <property type="match status" value="1"/>
</dbReference>
<evidence type="ECO:0000259" key="1">
    <source>
        <dbReference type="Pfam" id="PF00117"/>
    </source>
</evidence>
<dbReference type="InterPro" id="IPR017926">
    <property type="entry name" value="GATASE"/>
</dbReference>
<dbReference type="EMBL" id="MCRI01000007">
    <property type="protein sequence ID" value="ODN67277.1"/>
    <property type="molecule type" value="Genomic_DNA"/>
</dbReference>
<dbReference type="InterPro" id="IPR044992">
    <property type="entry name" value="ChyE-like"/>
</dbReference>
<gene>
    <name evidence="2" type="primary">guaA_1</name>
    <name evidence="2" type="ORF">A9E74_01004</name>
</gene>
<evidence type="ECO:0000313" key="3">
    <source>
        <dbReference type="Proteomes" id="UP000094379"/>
    </source>
</evidence>
<dbReference type="Gene3D" id="3.40.50.880">
    <property type="match status" value="1"/>
</dbReference>
<evidence type="ECO:0000313" key="2">
    <source>
        <dbReference type="EMBL" id="ODN67277.1"/>
    </source>
</evidence>
<reference evidence="2 3" key="1">
    <citation type="submission" date="2016-07" db="EMBL/GenBank/DDBJ databases">
        <title>Draft Genome Sequence of Methylophaga muralis Bur 1.</title>
        <authorList>
            <person name="Vasilenko O.V."/>
            <person name="Doronina N.V."/>
            <person name="Shmareva M.N."/>
            <person name="Tarlachkov S.V."/>
            <person name="Mustakhimov I."/>
            <person name="Trotsenko Y.A."/>
        </authorList>
    </citation>
    <scope>NUCLEOTIDE SEQUENCE [LARGE SCALE GENOMIC DNA]</scope>
    <source>
        <strain evidence="2 3">Bur 1</strain>
    </source>
</reference>
<sequence>MQAHYFQHVPFEGLGSIDVWLKSNGYQISSTQFYQQTDLPEVDAVDFLVVMGGPMSVNDEAQFPWLAAEKQFIQQFIATGKPLLGICLGAQLIANAMGGRVYPNKEKEIGWWPIQAVSNNNALAFQFPETASVFHWHGETFDLPEGAERIAESYGCRNQAFQLGKSVIGLQFHLETTPDSVQALVEHCADELQPAPYVQSAAEILSADVHNYHAINQLMNAVLEYLHTAQHELKN</sequence>
<dbReference type="Proteomes" id="UP000094379">
    <property type="component" value="Unassembled WGS sequence"/>
</dbReference>
<dbReference type="STRING" id="291169.A9E74_01004"/>
<protein>
    <submittedName>
        <fullName evidence="2">GMP synthase [glutamine-hydrolyzing]</fullName>
        <ecNumber evidence="2">6.3.5.2</ecNumber>
    </submittedName>
</protein>
<dbReference type="GO" id="GO:0005829">
    <property type="term" value="C:cytosol"/>
    <property type="evidence" value="ECO:0007669"/>
    <property type="project" value="TreeGrafter"/>
</dbReference>
<keyword evidence="3" id="KW-1185">Reference proteome</keyword>
<feature type="domain" description="Glutamine amidotransferase" evidence="1">
    <location>
        <begin position="31"/>
        <end position="179"/>
    </location>
</feature>
<organism evidence="2 3">
    <name type="scientific">Methylophaga muralis</name>
    <dbReference type="NCBI Taxonomy" id="291169"/>
    <lineage>
        <taxon>Bacteria</taxon>
        <taxon>Pseudomonadati</taxon>
        <taxon>Pseudomonadota</taxon>
        <taxon>Gammaproteobacteria</taxon>
        <taxon>Thiotrichales</taxon>
        <taxon>Piscirickettsiaceae</taxon>
        <taxon>Methylophaga</taxon>
    </lineage>
</organism>
<dbReference type="FunFam" id="3.40.50.880:FF:000033">
    <property type="entry name" value="Glutamine amidotransferase class-I"/>
    <property type="match status" value="1"/>
</dbReference>
<name>A0A1E3GTB6_9GAMM</name>
<keyword evidence="2" id="KW-0436">Ligase</keyword>
<dbReference type="AlphaFoldDB" id="A0A1E3GTB6"/>
<dbReference type="PANTHER" id="PTHR42695:SF5">
    <property type="entry name" value="GLUTAMINE AMIDOTRANSFERASE YLR126C-RELATED"/>
    <property type="match status" value="1"/>
</dbReference>
<dbReference type="CDD" id="cd01741">
    <property type="entry name" value="GATase1_1"/>
    <property type="match status" value="1"/>
</dbReference>